<organism evidence="2 3">
    <name type="scientific">Pseudacidovorax intermedius</name>
    <dbReference type="NCBI Taxonomy" id="433924"/>
    <lineage>
        <taxon>Bacteria</taxon>
        <taxon>Pseudomonadati</taxon>
        <taxon>Pseudomonadota</taxon>
        <taxon>Betaproteobacteria</taxon>
        <taxon>Burkholderiales</taxon>
        <taxon>Comamonadaceae</taxon>
        <taxon>Pseudacidovorax</taxon>
    </lineage>
</organism>
<dbReference type="EMBL" id="LDSL01000032">
    <property type="protein sequence ID" value="KTT25747.1"/>
    <property type="molecule type" value="Genomic_DNA"/>
</dbReference>
<sequence>MQSRQMQASPCACAGTCARRAAGTAVVMHQQSVQGSPLQRAASAPQALGWPHKGQRLGAMAAPS</sequence>
<protein>
    <submittedName>
        <fullName evidence="2">Uncharacterized protein</fullName>
    </submittedName>
</protein>
<dbReference type="AlphaFoldDB" id="A0A147H727"/>
<accession>A0A147H727</accession>
<evidence type="ECO:0000256" key="1">
    <source>
        <dbReference type="SAM" id="MobiDB-lite"/>
    </source>
</evidence>
<reference evidence="2 3" key="1">
    <citation type="journal article" date="2016" name="Front. Microbiol.">
        <title>Genomic Resource of Rice Seed Associated Bacteria.</title>
        <authorList>
            <person name="Midha S."/>
            <person name="Bansal K."/>
            <person name="Sharma S."/>
            <person name="Kumar N."/>
            <person name="Patil P.P."/>
            <person name="Chaudhry V."/>
            <person name="Patil P.B."/>
        </authorList>
    </citation>
    <scope>NUCLEOTIDE SEQUENCE [LARGE SCALE GENOMIC DNA]</scope>
    <source>
        <strain evidence="2 3">NS331</strain>
    </source>
</reference>
<name>A0A147H727_9BURK</name>
<dbReference type="Proteomes" id="UP000072741">
    <property type="component" value="Unassembled WGS sequence"/>
</dbReference>
<evidence type="ECO:0000313" key="3">
    <source>
        <dbReference type="Proteomes" id="UP000072741"/>
    </source>
</evidence>
<feature type="region of interest" description="Disordered" evidence="1">
    <location>
        <begin position="37"/>
        <end position="64"/>
    </location>
</feature>
<keyword evidence="3" id="KW-1185">Reference proteome</keyword>
<evidence type="ECO:0000313" key="2">
    <source>
        <dbReference type="EMBL" id="KTT25747.1"/>
    </source>
</evidence>
<proteinExistence type="predicted"/>
<gene>
    <name evidence="2" type="ORF">NS331_04675</name>
</gene>
<comment type="caution">
    <text evidence="2">The sequence shown here is derived from an EMBL/GenBank/DDBJ whole genome shotgun (WGS) entry which is preliminary data.</text>
</comment>